<feature type="transmembrane region" description="Helical" evidence="1">
    <location>
        <begin position="71"/>
        <end position="91"/>
    </location>
</feature>
<dbReference type="EMBL" id="JPVT01000078">
    <property type="protein sequence ID" value="KFN91749.1"/>
    <property type="molecule type" value="Genomic_DNA"/>
</dbReference>
<keyword evidence="1" id="KW-0472">Membrane</keyword>
<evidence type="ECO:0000256" key="1">
    <source>
        <dbReference type="SAM" id="Phobius"/>
    </source>
</evidence>
<accession>A0A091C489</accession>
<keyword evidence="3" id="KW-0012">Acyltransferase</keyword>
<sequence>MATKKRDPYFDNAKFLLMILVVFGHMMQPFIENEQWNHDLYYTIFSFHMPAFIFISGFFAKSFDPQKRAPVATSFQKFIVPYIFFQWTYSLFNRLAGAEEHFTFQLDVPNWSLWFLISSFFWQISLYFFRKIRPSAGITISILISLLVGYTPFIGRELTLQRTAVFLPFFVIGYYLPKDFADRFKNLKYKQFFALGFVLIYALVNYLNEVNKYMFFGSKPYDDFLNFSEWGFLVRIVTFMLAIIGMLAFFSLVPTRETKYTKEGKYTLIAYLLHGFFIRGMRAFDLENIHLGFPGFIILALASIVLTTLLASEPVGRVYSKIEQYFLGNRKKNGPSYNNL</sequence>
<feature type="transmembrane region" description="Helical" evidence="1">
    <location>
        <begin position="290"/>
        <end position="311"/>
    </location>
</feature>
<dbReference type="RefSeq" id="WP_028790239.1">
    <property type="nucleotide sequence ID" value="NZ_JPVT01000078.1"/>
</dbReference>
<protein>
    <submittedName>
        <fullName evidence="3">Membrane protein</fullName>
        <ecNumber evidence="3">2.3.1.-</ecNumber>
    </submittedName>
</protein>
<name>A0A091C489_9ENTE</name>
<keyword evidence="3" id="KW-0808">Transferase</keyword>
<keyword evidence="1" id="KW-0812">Transmembrane</keyword>
<feature type="transmembrane region" description="Helical" evidence="1">
    <location>
        <begin position="189"/>
        <end position="207"/>
    </location>
</feature>
<dbReference type="PANTHER" id="PTHR37312:SF1">
    <property type="entry name" value="MEMBRANE-BOUND ACYLTRANSFERASE YKRP-RELATED"/>
    <property type="match status" value="1"/>
</dbReference>
<feature type="transmembrane region" description="Helical" evidence="1">
    <location>
        <begin position="12"/>
        <end position="28"/>
    </location>
</feature>
<feature type="transmembrane region" description="Helical" evidence="1">
    <location>
        <begin position="40"/>
        <end position="59"/>
    </location>
</feature>
<evidence type="ECO:0000313" key="3">
    <source>
        <dbReference type="EMBL" id="KFN91749.1"/>
    </source>
</evidence>
<evidence type="ECO:0000313" key="4">
    <source>
        <dbReference type="Proteomes" id="UP000029381"/>
    </source>
</evidence>
<feature type="transmembrane region" description="Helical" evidence="1">
    <location>
        <begin position="136"/>
        <end position="154"/>
    </location>
</feature>
<dbReference type="InterPro" id="IPR002656">
    <property type="entry name" value="Acyl_transf_3_dom"/>
</dbReference>
<feature type="domain" description="Acyltransferase 3" evidence="2">
    <location>
        <begin position="8"/>
        <end position="310"/>
    </location>
</feature>
<feature type="transmembrane region" description="Helical" evidence="1">
    <location>
        <begin position="160"/>
        <end position="177"/>
    </location>
</feature>
<dbReference type="GO" id="GO:0016747">
    <property type="term" value="F:acyltransferase activity, transferring groups other than amino-acyl groups"/>
    <property type="evidence" value="ECO:0007669"/>
    <property type="project" value="InterPro"/>
</dbReference>
<keyword evidence="4" id="KW-1185">Reference proteome</keyword>
<dbReference type="PATRIC" id="fig|1302648.3.peg.850"/>
<feature type="transmembrane region" description="Helical" evidence="1">
    <location>
        <begin position="232"/>
        <end position="254"/>
    </location>
</feature>
<dbReference type="AlphaFoldDB" id="A0A091C489"/>
<gene>
    <name evidence="3" type="ORF">TMU3MR103_0877</name>
</gene>
<dbReference type="Pfam" id="PF01757">
    <property type="entry name" value="Acyl_transf_3"/>
    <property type="match status" value="1"/>
</dbReference>
<dbReference type="PANTHER" id="PTHR37312">
    <property type="entry name" value="MEMBRANE-BOUND ACYLTRANSFERASE YKRP-RELATED"/>
    <property type="match status" value="1"/>
</dbReference>
<dbReference type="EC" id="2.3.1.-" evidence="3"/>
<dbReference type="InterPro" id="IPR052734">
    <property type="entry name" value="Nod_factor_acetyltransferase"/>
</dbReference>
<proteinExistence type="predicted"/>
<feature type="transmembrane region" description="Helical" evidence="1">
    <location>
        <begin position="111"/>
        <end position="129"/>
    </location>
</feature>
<keyword evidence="1" id="KW-1133">Transmembrane helix</keyword>
<reference evidence="3 4" key="1">
    <citation type="submission" date="2014-08" db="EMBL/GenBank/DDBJ databases">
        <title>Genome sequence of Tetragenococcus muriaticus.</title>
        <authorList>
            <person name="Chuea-nongthon C."/>
            <person name="Rodtong S."/>
            <person name="Yongsawatdigul J."/>
            <person name="Steele J.L."/>
            <person name="Liu X.-y."/>
            <person name="Speers J."/>
            <person name="Glasner J.D."/>
            <person name="Neeno-Eckwall E.C."/>
        </authorList>
    </citation>
    <scope>NUCLEOTIDE SEQUENCE [LARGE SCALE GENOMIC DNA]</scope>
    <source>
        <strain evidence="3 4">3MR10-3</strain>
    </source>
</reference>
<organism evidence="3 4">
    <name type="scientific">Tetragenococcus muriaticus 3MR10-3</name>
    <dbReference type="NCBI Taxonomy" id="1302648"/>
    <lineage>
        <taxon>Bacteria</taxon>
        <taxon>Bacillati</taxon>
        <taxon>Bacillota</taxon>
        <taxon>Bacilli</taxon>
        <taxon>Lactobacillales</taxon>
        <taxon>Enterococcaceae</taxon>
        <taxon>Tetragenococcus</taxon>
    </lineage>
</organism>
<comment type="caution">
    <text evidence="3">The sequence shown here is derived from an EMBL/GenBank/DDBJ whole genome shotgun (WGS) entry which is preliminary data.</text>
</comment>
<evidence type="ECO:0000259" key="2">
    <source>
        <dbReference type="Pfam" id="PF01757"/>
    </source>
</evidence>
<dbReference type="Proteomes" id="UP000029381">
    <property type="component" value="Unassembled WGS sequence"/>
</dbReference>